<proteinExistence type="predicted"/>
<dbReference type="AlphaFoldDB" id="A0A1I3VYZ1"/>
<evidence type="ECO:0000313" key="2">
    <source>
        <dbReference type="Proteomes" id="UP000199548"/>
    </source>
</evidence>
<sequence length="79" mass="8750">MKNFFDKDIAAEAGHLVALELAALSSELHADMATMAAVRKAQGRPSLEEEEAENKAFFRELIDEGFELDPDVIAWALED</sequence>
<name>A0A1I3VYZ1_9BURK</name>
<gene>
    <name evidence="1" type="ORF">SAMN05192543_11510</name>
</gene>
<keyword evidence="2" id="KW-1185">Reference proteome</keyword>
<accession>A0A1I3VYZ1</accession>
<protein>
    <submittedName>
        <fullName evidence="1">Uncharacterized protein</fullName>
    </submittedName>
</protein>
<reference evidence="1 2" key="1">
    <citation type="submission" date="2016-10" db="EMBL/GenBank/DDBJ databases">
        <authorList>
            <person name="de Groot N.N."/>
        </authorList>
    </citation>
    <scope>NUCLEOTIDE SEQUENCE [LARGE SCALE GENOMIC DNA]</scope>
    <source>
        <strain evidence="1 2">LMG 23650</strain>
    </source>
</reference>
<dbReference type="OrthoDB" id="8970457at2"/>
<evidence type="ECO:0000313" key="1">
    <source>
        <dbReference type="EMBL" id="SFJ99391.1"/>
    </source>
</evidence>
<organism evidence="1 2">
    <name type="scientific">Paraburkholderia megapolitana</name>
    <dbReference type="NCBI Taxonomy" id="420953"/>
    <lineage>
        <taxon>Bacteria</taxon>
        <taxon>Pseudomonadati</taxon>
        <taxon>Pseudomonadota</taxon>
        <taxon>Betaproteobacteria</taxon>
        <taxon>Burkholderiales</taxon>
        <taxon>Burkholderiaceae</taxon>
        <taxon>Paraburkholderia</taxon>
    </lineage>
</organism>
<dbReference type="Proteomes" id="UP000199548">
    <property type="component" value="Unassembled WGS sequence"/>
</dbReference>
<dbReference type="RefSeq" id="WP_091020244.1">
    <property type="nucleotide sequence ID" value="NZ_CP041744.1"/>
</dbReference>
<dbReference type="EMBL" id="FOQU01000015">
    <property type="protein sequence ID" value="SFJ99391.1"/>
    <property type="molecule type" value="Genomic_DNA"/>
</dbReference>